<evidence type="ECO:0000256" key="2">
    <source>
        <dbReference type="SAM" id="SignalP"/>
    </source>
</evidence>
<dbReference type="EMBL" id="JAODUO010000672">
    <property type="protein sequence ID" value="KAK2176276.1"/>
    <property type="molecule type" value="Genomic_DNA"/>
</dbReference>
<reference evidence="4" key="1">
    <citation type="journal article" date="2023" name="Mol. Biol. Evol.">
        <title>Third-Generation Sequencing Reveals the Adaptive Role of the Epigenome in Three Deep-Sea Polychaetes.</title>
        <authorList>
            <person name="Perez M."/>
            <person name="Aroh O."/>
            <person name="Sun Y."/>
            <person name="Lan Y."/>
            <person name="Juniper S.K."/>
            <person name="Young C.R."/>
            <person name="Angers B."/>
            <person name="Qian P.Y."/>
        </authorList>
    </citation>
    <scope>NUCLEOTIDE SEQUENCE</scope>
    <source>
        <strain evidence="4">R07B-5</strain>
    </source>
</reference>
<evidence type="ECO:0000259" key="3">
    <source>
        <dbReference type="PROSITE" id="PS50026"/>
    </source>
</evidence>
<keyword evidence="1" id="KW-0245">EGF-like domain</keyword>
<sequence>MRLLVVLALCAVAAVATAGRKEGRTAGRCTTAYRGCKLQAGHCKCGTQLACHNPFPYKSKHECTLDKQGRGDRCKKEPCRHKGQCVQANTNGHRSWQCQCAGTGFYGTRCGKKCPPEDKRNPLPRNYPVACIY</sequence>
<keyword evidence="2" id="KW-0732">Signal</keyword>
<feature type="signal peptide" evidence="2">
    <location>
        <begin position="1"/>
        <end position="18"/>
    </location>
</feature>
<evidence type="ECO:0000256" key="1">
    <source>
        <dbReference type="PROSITE-ProRule" id="PRU00076"/>
    </source>
</evidence>
<dbReference type="InterPro" id="IPR000742">
    <property type="entry name" value="EGF"/>
</dbReference>
<accession>A0AAD9NPW1</accession>
<keyword evidence="5" id="KW-1185">Reference proteome</keyword>
<name>A0AAD9NPW1_RIDPI</name>
<dbReference type="Proteomes" id="UP001209878">
    <property type="component" value="Unassembled WGS sequence"/>
</dbReference>
<dbReference type="PROSITE" id="PS50026">
    <property type="entry name" value="EGF_3"/>
    <property type="match status" value="1"/>
</dbReference>
<evidence type="ECO:0000313" key="5">
    <source>
        <dbReference type="Proteomes" id="UP001209878"/>
    </source>
</evidence>
<comment type="caution">
    <text evidence="4">The sequence shown here is derived from an EMBL/GenBank/DDBJ whole genome shotgun (WGS) entry which is preliminary data.</text>
</comment>
<dbReference type="AlphaFoldDB" id="A0AAD9NPW1"/>
<organism evidence="4 5">
    <name type="scientific">Ridgeia piscesae</name>
    <name type="common">Tubeworm</name>
    <dbReference type="NCBI Taxonomy" id="27915"/>
    <lineage>
        <taxon>Eukaryota</taxon>
        <taxon>Metazoa</taxon>
        <taxon>Spiralia</taxon>
        <taxon>Lophotrochozoa</taxon>
        <taxon>Annelida</taxon>
        <taxon>Polychaeta</taxon>
        <taxon>Sedentaria</taxon>
        <taxon>Canalipalpata</taxon>
        <taxon>Sabellida</taxon>
        <taxon>Siboglinidae</taxon>
        <taxon>Ridgeia</taxon>
    </lineage>
</organism>
<evidence type="ECO:0000313" key="4">
    <source>
        <dbReference type="EMBL" id="KAK2176276.1"/>
    </source>
</evidence>
<dbReference type="Gene3D" id="2.10.25.10">
    <property type="entry name" value="Laminin"/>
    <property type="match status" value="1"/>
</dbReference>
<feature type="chain" id="PRO_5042010737" description="EGF-like domain-containing protein" evidence="2">
    <location>
        <begin position="19"/>
        <end position="133"/>
    </location>
</feature>
<protein>
    <recommendedName>
        <fullName evidence="3">EGF-like domain-containing protein</fullName>
    </recommendedName>
</protein>
<proteinExistence type="predicted"/>
<gene>
    <name evidence="4" type="ORF">NP493_673g01021</name>
</gene>
<feature type="domain" description="EGF-like" evidence="3">
    <location>
        <begin position="70"/>
        <end position="111"/>
    </location>
</feature>
<comment type="caution">
    <text evidence="1">Lacks conserved residue(s) required for the propagation of feature annotation.</text>
</comment>